<dbReference type="GO" id="GO:0008237">
    <property type="term" value="F:metallopeptidase activity"/>
    <property type="evidence" value="ECO:0007669"/>
    <property type="project" value="InterPro"/>
</dbReference>
<sequence>MCISSYAQSFSDYFTDNTLRIDYIFSGTANQQEISVENLSQLPTWAGRRHHLSEIPLDGNGQITVKDLKSGNCIYKTSFSTLFQEWLDTDEAKSVSRGFENTYLVPYPKQPVEISVSFRDKKGNYNTLLKHIVKPDDILIRKQGNTHVTPYVYLQKSGTPENCIDVAIMAEGYTKQEMALFIKDAKIACEALFSHEPFRSMKSRFNIVAVESPSKDSGVSAPKNGIWKNTAFSSHFDSFYSDRYLTSSNITDIHNSLAGIPYEHIIILANTEQYGGGGIYNSFTLTTAHHKHFRPVVVHEFGHSFAGLGDEYYYDEDLFNGVYPFDVEPWEQNITTKVNFPAKWKDMVDNGTAKLIEGGGYSSKGIYRGAEDCRMKTNTCQAFCPVCQRAIKRLIDFYTLP</sequence>
<organism evidence="2 3">
    <name type="scientific">Bacteroides luti</name>
    <dbReference type="NCBI Taxonomy" id="1297750"/>
    <lineage>
        <taxon>Bacteria</taxon>
        <taxon>Pseudomonadati</taxon>
        <taxon>Bacteroidota</taxon>
        <taxon>Bacteroidia</taxon>
        <taxon>Bacteroidales</taxon>
        <taxon>Bacteroidaceae</taxon>
        <taxon>Bacteroides</taxon>
    </lineage>
</organism>
<dbReference type="Pfam" id="PF16217">
    <property type="entry name" value="M64_N"/>
    <property type="match status" value="1"/>
</dbReference>
<dbReference type="Gene3D" id="3.40.390.10">
    <property type="entry name" value="Collagenase (Catalytic Domain)"/>
    <property type="match status" value="1"/>
</dbReference>
<dbReference type="Pfam" id="PF09471">
    <property type="entry name" value="Peptidase_M64"/>
    <property type="match status" value="1"/>
</dbReference>
<dbReference type="AlphaFoldDB" id="A0A1M5C2B1"/>
<dbReference type="InterPro" id="IPR032625">
    <property type="entry name" value="M64_N"/>
</dbReference>
<dbReference type="STRING" id="1297750.SAMN05444405_10975"/>
<name>A0A1M5C2B1_9BACE</name>
<dbReference type="EMBL" id="FQTV01000009">
    <property type="protein sequence ID" value="SHF48757.1"/>
    <property type="molecule type" value="Genomic_DNA"/>
</dbReference>
<evidence type="ECO:0000313" key="3">
    <source>
        <dbReference type="Proteomes" id="UP000184509"/>
    </source>
</evidence>
<gene>
    <name evidence="2" type="ORF">SAMN05444405_10975</name>
</gene>
<dbReference type="InterPro" id="IPR024079">
    <property type="entry name" value="MetalloPept_cat_dom_sf"/>
</dbReference>
<dbReference type="Gene3D" id="2.60.40.3250">
    <property type="entry name" value="Peptidase M64, N-terminal domain"/>
    <property type="match status" value="1"/>
</dbReference>
<proteinExistence type="predicted"/>
<accession>A0A1M5C2B1</accession>
<keyword evidence="3" id="KW-1185">Reference proteome</keyword>
<dbReference type="InterPro" id="IPR038171">
    <property type="entry name" value="M64_N_sf"/>
</dbReference>
<protein>
    <submittedName>
        <fullName evidence="2">IgA peptidase. Metallo peptidase. MEROPS family M64</fullName>
    </submittedName>
</protein>
<feature type="domain" description="Peptidase M64 N-terminal" evidence="1">
    <location>
        <begin position="10"/>
        <end position="128"/>
    </location>
</feature>
<dbReference type="InterPro" id="IPR019026">
    <property type="entry name" value="Peptidase_M64_IgA"/>
</dbReference>
<evidence type="ECO:0000313" key="2">
    <source>
        <dbReference type="EMBL" id="SHF48757.1"/>
    </source>
</evidence>
<reference evidence="2 3" key="1">
    <citation type="submission" date="2016-11" db="EMBL/GenBank/DDBJ databases">
        <authorList>
            <person name="Jaros S."/>
            <person name="Januszkiewicz K."/>
            <person name="Wedrychowicz H."/>
        </authorList>
    </citation>
    <scope>NUCLEOTIDE SEQUENCE [LARGE SCALE GENOMIC DNA]</scope>
    <source>
        <strain evidence="2 3">DSM 26991</strain>
    </source>
</reference>
<dbReference type="Proteomes" id="UP000184509">
    <property type="component" value="Unassembled WGS sequence"/>
</dbReference>
<evidence type="ECO:0000259" key="1">
    <source>
        <dbReference type="Pfam" id="PF16217"/>
    </source>
</evidence>